<protein>
    <submittedName>
        <fullName evidence="2">Uncharacterized protein</fullName>
    </submittedName>
</protein>
<feature type="region of interest" description="Disordered" evidence="1">
    <location>
        <begin position="326"/>
        <end position="390"/>
    </location>
</feature>
<sequence>MKNRNVKLEGFKTNTNNQVKQSNGKNIYESTEFNNVTNEEQIRVTKRWDEAYDTINTNIVPFYYNTLKEDADIKKIQNPKYDTKLATSLKTIPDQFKELVKSSTSSESNNNGIINPYNSSLESDTWNSMIPDSGKDLKHANMVPFFGSRVTQNMDASTNFRQLENFTGQKPLNQAHKKEIEPLFKPTSGFTNINGTYTEERDMSRYIPNNIGKKNNELPFEKEYVGRGLNDGFTSKPSGGFHNTLRVLPKKTDDMLVNPKFENEARINTGKGETQKRTMEMEVHKNRPELIVNNEQGERNFTTVGSQRESIAVPEYILRDTSKKNNKAMSGCAQPGAHKKHTNEKLLPKSKKSSKQNFKNTAFRNIGTSDNKKSNDYGRSGLSMKPNERMTTGTKKFSTFIKGNKESGKIYNLDKAKSTKKEQYSKAHRAFGNAASNKHKGKVYNVNEKAKGTIRQQTEKNKYKGVSSAIDKKPRSYKDAYAMEQNYDKEIITKMPTRSGSGVKVTNNNVNMETKKLDYDRVNSRAFAKDSASGNVFNPENISKDTITSYKNNLSNEYQQNLIDPSILNAYHSNPLTQSLRSYY</sequence>
<proteinExistence type="predicted"/>
<evidence type="ECO:0000256" key="1">
    <source>
        <dbReference type="SAM" id="MobiDB-lite"/>
    </source>
</evidence>
<reference evidence="2" key="1">
    <citation type="journal article" date="2020" name="Nature">
        <title>Giant virus diversity and host interactions through global metagenomics.</title>
        <authorList>
            <person name="Schulz F."/>
            <person name="Roux S."/>
            <person name="Paez-Espino D."/>
            <person name="Jungbluth S."/>
            <person name="Walsh D.A."/>
            <person name="Denef V.J."/>
            <person name="McMahon K.D."/>
            <person name="Konstantinidis K.T."/>
            <person name="Eloe-Fadrosh E.A."/>
            <person name="Kyrpides N.C."/>
            <person name="Woyke T."/>
        </authorList>
    </citation>
    <scope>NUCLEOTIDE SEQUENCE</scope>
    <source>
        <strain evidence="2">GVMAG-M-3300025727-45</strain>
    </source>
</reference>
<organism evidence="2">
    <name type="scientific">viral metagenome</name>
    <dbReference type="NCBI Taxonomy" id="1070528"/>
    <lineage>
        <taxon>unclassified sequences</taxon>
        <taxon>metagenomes</taxon>
        <taxon>organismal metagenomes</taxon>
    </lineage>
</organism>
<name>A0A6C0J281_9ZZZZ</name>
<dbReference type="AlphaFoldDB" id="A0A6C0J281"/>
<feature type="compositionally biased region" description="Polar residues" evidence="1">
    <location>
        <begin position="356"/>
        <end position="369"/>
    </location>
</feature>
<evidence type="ECO:0000313" key="2">
    <source>
        <dbReference type="EMBL" id="QHT99784.1"/>
    </source>
</evidence>
<dbReference type="EMBL" id="MN740315">
    <property type="protein sequence ID" value="QHT99784.1"/>
    <property type="molecule type" value="Genomic_DNA"/>
</dbReference>
<feature type="compositionally biased region" description="Basic residues" evidence="1">
    <location>
        <begin position="337"/>
        <end position="354"/>
    </location>
</feature>
<accession>A0A6C0J281</accession>